<proteinExistence type="predicted"/>
<dbReference type="SUPFAM" id="SSF56059">
    <property type="entry name" value="Glutathione synthetase ATP-binding domain-like"/>
    <property type="match status" value="1"/>
</dbReference>
<dbReference type="PANTHER" id="PTHR42793">
    <property type="entry name" value="COA BINDING DOMAIN CONTAINING PROTEIN"/>
    <property type="match status" value="1"/>
</dbReference>
<dbReference type="InterPro" id="IPR013815">
    <property type="entry name" value="ATP_grasp_subdomain_1"/>
</dbReference>
<keyword evidence="1" id="KW-0547">Nucleotide-binding</keyword>
<feature type="domain" description="ATP-grasp" evidence="2">
    <location>
        <begin position="47"/>
        <end position="85"/>
    </location>
</feature>
<keyword evidence="1" id="KW-0067">ATP-binding</keyword>
<evidence type="ECO:0000313" key="3">
    <source>
        <dbReference type="EMBL" id="SNT13006.1"/>
    </source>
</evidence>
<gene>
    <name evidence="3" type="ORF">SAMN06264365_14230</name>
</gene>
<protein>
    <submittedName>
        <fullName evidence="3">ATP-grasp domain-containing protein</fullName>
    </submittedName>
</protein>
<sequence>MIAEPDGRAPGTRPFGPPAHVEVTSARALVHEALATGGGWLPYNRTVELLAAYGIPILPAGTAATEAEAVTAAGRIGCPVVLKAAHPDLVHKSDTGGVRLGLTDAAAVRAAFPAVAAAGRPGTGVLVQRQYDRPVELVAGVVHDPLFGSLVLLGLGGVRTELSDDRALRLVPMTDLDAGRMWRGLRSAPLLTGYGGAPAADTDALEDLLLRLGRLAEDLPEVAELDLNPVLAGPDGVIAVDAELRLTPVGVEPDPRLRQLRAAAQLGGRG</sequence>
<evidence type="ECO:0000259" key="2">
    <source>
        <dbReference type="PROSITE" id="PS50975"/>
    </source>
</evidence>
<dbReference type="PANTHER" id="PTHR42793:SF1">
    <property type="entry name" value="PEPTIDYL-LYSINE N-ACETYLTRANSFERASE PATZ"/>
    <property type="match status" value="1"/>
</dbReference>
<name>A0A239K3N6_9ACTN</name>
<evidence type="ECO:0000256" key="1">
    <source>
        <dbReference type="PROSITE-ProRule" id="PRU00409"/>
    </source>
</evidence>
<accession>A0A239K3N6</accession>
<dbReference type="EMBL" id="FZNR01000042">
    <property type="protein sequence ID" value="SNT13006.1"/>
    <property type="molecule type" value="Genomic_DNA"/>
</dbReference>
<dbReference type="GO" id="GO:0046872">
    <property type="term" value="F:metal ion binding"/>
    <property type="evidence" value="ECO:0007669"/>
    <property type="project" value="InterPro"/>
</dbReference>
<dbReference type="InterPro" id="IPR011761">
    <property type="entry name" value="ATP-grasp"/>
</dbReference>
<reference evidence="3 4" key="1">
    <citation type="submission" date="2017-06" db="EMBL/GenBank/DDBJ databases">
        <authorList>
            <person name="Kim H.J."/>
            <person name="Triplett B.A."/>
        </authorList>
    </citation>
    <scope>NUCLEOTIDE SEQUENCE [LARGE SCALE GENOMIC DNA]</scope>
    <source>
        <strain evidence="3 4">DSM 43151</strain>
    </source>
</reference>
<keyword evidence="4" id="KW-1185">Reference proteome</keyword>
<dbReference type="PROSITE" id="PS50975">
    <property type="entry name" value="ATP_GRASP"/>
    <property type="match status" value="1"/>
</dbReference>
<dbReference type="Pfam" id="PF13549">
    <property type="entry name" value="ATP-grasp_5"/>
    <property type="match status" value="1"/>
</dbReference>
<dbReference type="GO" id="GO:0005524">
    <property type="term" value="F:ATP binding"/>
    <property type="evidence" value="ECO:0007669"/>
    <property type="project" value="UniProtKB-UniRule"/>
</dbReference>
<dbReference type="RefSeq" id="WP_239138928.1">
    <property type="nucleotide sequence ID" value="NZ_BOMU01000135.1"/>
</dbReference>
<organism evidence="3 4">
    <name type="scientific">Actinoplanes regularis</name>
    <dbReference type="NCBI Taxonomy" id="52697"/>
    <lineage>
        <taxon>Bacteria</taxon>
        <taxon>Bacillati</taxon>
        <taxon>Actinomycetota</taxon>
        <taxon>Actinomycetes</taxon>
        <taxon>Micromonosporales</taxon>
        <taxon>Micromonosporaceae</taxon>
        <taxon>Actinoplanes</taxon>
    </lineage>
</organism>
<dbReference type="Gene3D" id="3.30.470.20">
    <property type="entry name" value="ATP-grasp fold, B domain"/>
    <property type="match status" value="1"/>
</dbReference>
<evidence type="ECO:0000313" key="4">
    <source>
        <dbReference type="Proteomes" id="UP000198415"/>
    </source>
</evidence>
<dbReference type="Gene3D" id="3.30.1490.20">
    <property type="entry name" value="ATP-grasp fold, A domain"/>
    <property type="match status" value="1"/>
</dbReference>
<dbReference type="AlphaFoldDB" id="A0A239K3N6"/>
<dbReference type="Proteomes" id="UP000198415">
    <property type="component" value="Unassembled WGS sequence"/>
</dbReference>